<sequence>MHRKRILGLASVSLALAVAVVALEGCGGGGGPLIQPPGTGTPSPSSRFTELLPAAQKDATYVGTEQCARCHGAGSKQAGAEPVAVAWSKTKHAQVNVGCEQCHGPGSKHVAAPSKENILTYPNSASSVVCAQCHGTIAAQYEQSGHAEAVETVIEEAETNPNVYGKTCFRCHSAPFRAQMVDSKLTYGQSRDAIDAGIQAMSADSIVEIAHATHESASCVSCHDPHRQTGNLTWQGKEVQLRRAVLNTDTTDVAPGAPAKQHTTFNQICASCHNGRGGNPSDASLNAGTVRVNFHYSNQYNMLMGITGVEEQSGPVVRNTAHATAPGQCSHCHVANARHTFTVSYDTGCSPCHTAADAAARAQATKSQVEQGLLALRSRLQAWAQEQFGDPDLWDYTSYIQALGKTPPNQASVPIEVKRARHNYRFILNDKSMGIHNPAYTRYLLEVANANLDRLGVGAGSRAANLSPATRRAILEADLQRAKEAHRRGAE</sequence>
<dbReference type="InterPro" id="IPR009056">
    <property type="entry name" value="Cyt_c-like_dom"/>
</dbReference>
<accession>H5SDR8</accession>
<dbReference type="AlphaFoldDB" id="H5SDR8"/>
<evidence type="ECO:0000313" key="5">
    <source>
        <dbReference type="EMBL" id="BAL54304.1"/>
    </source>
</evidence>
<feature type="domain" description="Cytochrome c" evidence="4">
    <location>
        <begin position="251"/>
        <end position="404"/>
    </location>
</feature>
<dbReference type="Pfam" id="PF13435">
    <property type="entry name" value="Cytochrome_C554"/>
    <property type="match status" value="2"/>
</dbReference>
<dbReference type="GO" id="GO:0020037">
    <property type="term" value="F:heme binding"/>
    <property type="evidence" value="ECO:0007669"/>
    <property type="project" value="InterPro"/>
</dbReference>
<dbReference type="InterPro" id="IPR023155">
    <property type="entry name" value="Cyt_c-552/4"/>
</dbReference>
<keyword evidence="2" id="KW-0732">Signal</keyword>
<keyword evidence="3" id="KW-0408">Iron</keyword>
<dbReference type="InterPro" id="IPR036280">
    <property type="entry name" value="Multihaem_cyt_sf"/>
</dbReference>
<dbReference type="PANTHER" id="PTHR35038">
    <property type="entry name" value="DISSIMILATORY SULFITE REDUCTASE SIRA"/>
    <property type="match status" value="1"/>
</dbReference>
<proteinExistence type="predicted"/>
<name>H5SDR8_9ZZZZ</name>
<reference evidence="5" key="1">
    <citation type="journal article" date="2005" name="Environ. Microbiol.">
        <title>Genetic and functional properties of uncultivated thermophilic crenarchaeotes from a subsurface gold mine as revealed by analysis of genome fragments.</title>
        <authorList>
            <person name="Nunoura T."/>
            <person name="Hirayama H."/>
            <person name="Takami H."/>
            <person name="Oida H."/>
            <person name="Nishi S."/>
            <person name="Shimamura S."/>
            <person name="Suzuki Y."/>
            <person name="Inagaki F."/>
            <person name="Takai K."/>
            <person name="Nealson K.H."/>
            <person name="Horikoshi K."/>
        </authorList>
    </citation>
    <scope>NUCLEOTIDE SEQUENCE</scope>
</reference>
<organism evidence="5">
    <name type="scientific">uncultured prokaryote</name>
    <dbReference type="NCBI Taxonomy" id="198431"/>
    <lineage>
        <taxon>unclassified sequences</taxon>
        <taxon>environmental samples</taxon>
    </lineage>
</organism>
<dbReference type="EMBL" id="AP011684">
    <property type="protein sequence ID" value="BAL54304.1"/>
    <property type="molecule type" value="Genomic_DNA"/>
</dbReference>
<dbReference type="GO" id="GO:0009055">
    <property type="term" value="F:electron transfer activity"/>
    <property type="evidence" value="ECO:0007669"/>
    <property type="project" value="InterPro"/>
</dbReference>
<evidence type="ECO:0000256" key="1">
    <source>
        <dbReference type="ARBA" id="ARBA00022723"/>
    </source>
</evidence>
<evidence type="ECO:0000259" key="4">
    <source>
        <dbReference type="PROSITE" id="PS51007"/>
    </source>
</evidence>
<evidence type="ECO:0000256" key="2">
    <source>
        <dbReference type="ARBA" id="ARBA00022729"/>
    </source>
</evidence>
<dbReference type="Gene3D" id="1.10.1130.10">
    <property type="entry name" value="Flavocytochrome C3, Chain A"/>
    <property type="match status" value="2"/>
</dbReference>
<gene>
    <name evidence="5" type="ORF">HGMM_F14E02C21</name>
</gene>
<dbReference type="PROSITE" id="PS51007">
    <property type="entry name" value="CYTC"/>
    <property type="match status" value="1"/>
</dbReference>
<dbReference type="GO" id="GO:0046872">
    <property type="term" value="F:metal ion binding"/>
    <property type="evidence" value="ECO:0007669"/>
    <property type="project" value="UniProtKB-KW"/>
</dbReference>
<dbReference type="InterPro" id="IPR051829">
    <property type="entry name" value="Multiheme_Cytochr_ET"/>
</dbReference>
<dbReference type="GO" id="GO:0016491">
    <property type="term" value="F:oxidoreductase activity"/>
    <property type="evidence" value="ECO:0007669"/>
    <property type="project" value="TreeGrafter"/>
</dbReference>
<dbReference type="SUPFAM" id="SSF48695">
    <property type="entry name" value="Multiheme cytochromes"/>
    <property type="match status" value="1"/>
</dbReference>
<evidence type="ECO:0000256" key="3">
    <source>
        <dbReference type="ARBA" id="ARBA00023004"/>
    </source>
</evidence>
<keyword evidence="1" id="KW-0479">Metal-binding</keyword>
<dbReference type="PANTHER" id="PTHR35038:SF8">
    <property type="entry name" value="C-TYPE POLYHEME CYTOCHROME OMCC"/>
    <property type="match status" value="1"/>
</dbReference>
<reference evidence="5" key="2">
    <citation type="journal article" date="2012" name="PLoS ONE">
        <title>A Deeply Branching Thermophilic Bacterium with an Ancient Acetyl-CoA Pathway Dominates a Subsurface Ecosystem.</title>
        <authorList>
            <person name="Takami H."/>
            <person name="Noguchi H."/>
            <person name="Takaki Y."/>
            <person name="Uchiyama I."/>
            <person name="Toyoda A."/>
            <person name="Nishi S."/>
            <person name="Chee G.-J."/>
            <person name="Arai W."/>
            <person name="Nunoura T."/>
            <person name="Itoh T."/>
            <person name="Hattori M."/>
            <person name="Takai K."/>
        </authorList>
    </citation>
    <scope>NUCLEOTIDE SEQUENCE</scope>
</reference>
<protein>
    <recommendedName>
        <fullName evidence="4">Cytochrome c domain-containing protein</fullName>
    </recommendedName>
</protein>